<dbReference type="Proteomes" id="UP000002872">
    <property type="component" value="Unassembled WGS sequence"/>
</dbReference>
<dbReference type="OrthoDB" id="10311765at2759"/>
<keyword evidence="1" id="KW-1133">Transmembrane helix</keyword>
<dbReference type="VEuPathDB" id="MicrosporidiaDB:NEQG_02160"/>
<proteinExistence type="predicted"/>
<gene>
    <name evidence="2" type="ORF">NEQG_02160</name>
</gene>
<feature type="transmembrane region" description="Helical" evidence="1">
    <location>
        <begin position="78"/>
        <end position="98"/>
    </location>
</feature>
<keyword evidence="3" id="KW-1185">Reference proteome</keyword>
<accession>I3EEG6</accession>
<feature type="transmembrane region" description="Helical" evidence="1">
    <location>
        <begin position="199"/>
        <end position="226"/>
    </location>
</feature>
<dbReference type="EMBL" id="GL870881">
    <property type="protein sequence ID" value="EIJ87613.1"/>
    <property type="molecule type" value="Genomic_DNA"/>
</dbReference>
<evidence type="ECO:0000313" key="2">
    <source>
        <dbReference type="EMBL" id="EIJ87613.1"/>
    </source>
</evidence>
<dbReference type="AlphaFoldDB" id="I3EEG6"/>
<evidence type="ECO:0000313" key="3">
    <source>
        <dbReference type="Proteomes" id="UP000002872"/>
    </source>
</evidence>
<feature type="transmembrane region" description="Helical" evidence="1">
    <location>
        <begin position="119"/>
        <end position="143"/>
    </location>
</feature>
<dbReference type="InParanoid" id="I3EEG6"/>
<evidence type="ECO:0000256" key="1">
    <source>
        <dbReference type="SAM" id="Phobius"/>
    </source>
</evidence>
<protein>
    <submittedName>
        <fullName evidence="2">Uncharacterized protein</fullName>
    </submittedName>
</protein>
<keyword evidence="1" id="KW-0472">Membrane</keyword>
<feature type="transmembrane region" description="Helical" evidence="1">
    <location>
        <begin position="155"/>
        <end position="178"/>
    </location>
</feature>
<feature type="transmembrane region" description="Helical" evidence="1">
    <location>
        <begin position="44"/>
        <end position="72"/>
    </location>
</feature>
<reference evidence="2" key="1">
    <citation type="submission" date="2011-01" db="EMBL/GenBank/DDBJ databases">
        <title>The Genome Sequence of Nematocida parisii strain ERTm3.</title>
        <authorList>
            <consortium name="The Broad Institute Genome Sequencing Platform"/>
            <consortium name="The Broad Institute Genome Sequencing Center for Infectious Disease"/>
            <person name="Cuomo C."/>
            <person name="Troemel E."/>
            <person name="Young S.K."/>
            <person name="Zeng Q."/>
            <person name="Gargeya S."/>
            <person name="Fitzgerald M."/>
            <person name="Haas B."/>
            <person name="Abouelleil A."/>
            <person name="Alvarado L."/>
            <person name="Arachchi H.M."/>
            <person name="Berlin A."/>
            <person name="Chapman S.B."/>
            <person name="Gearin G."/>
            <person name="Goldberg J."/>
            <person name="Griggs A."/>
            <person name="Gujja S."/>
            <person name="Hansen M."/>
            <person name="Heiman D."/>
            <person name="Howarth C."/>
            <person name="Larimer J."/>
            <person name="Lui A."/>
            <person name="MacDonald P.J.P."/>
            <person name="McCowen C."/>
            <person name="Montmayeur A."/>
            <person name="Murphy C."/>
            <person name="Neiman D."/>
            <person name="Pearson M."/>
            <person name="Priest M."/>
            <person name="Roberts A."/>
            <person name="Saif S."/>
            <person name="Shea T."/>
            <person name="Sisk P."/>
            <person name="Stolte C."/>
            <person name="Sykes S."/>
            <person name="Wortman J."/>
            <person name="Nusbaum C."/>
            <person name="Birren B."/>
        </authorList>
    </citation>
    <scope>NUCLEOTIDE SEQUENCE</scope>
    <source>
        <strain evidence="2">ERTm3</strain>
    </source>
</reference>
<dbReference type="OMA" id="SAHAYFT"/>
<keyword evidence="1" id="KW-0812">Transmembrane</keyword>
<sequence length="248" mass="28527">MNSIEEGWSSIQKMNVKISNDITNNFIEWQNGDKRKKSVAIKKLFSIIALNILLSFSVEFTLKIFFAILIAPSYRFKGLYLSVINLIFSLLALGLFFEPNKNLLKIRCVDRSELYGINWLGKTALLVIFYASFSMISIIKLFLISFSNRFLIKKYLVGSILYTITGNVTLLFLLIEAFSMFKSIVKFKYPSETIEKISFIINWVYFIIILMLLFSVSIPLGAFFYAQCINWIKQSNLLVFTKGAILSV</sequence>
<name>I3EEG6_NEMP3</name>
<dbReference type="HOGENOM" id="CLU_1120413_0_0_1"/>
<organism evidence="2 3">
    <name type="scientific">Nematocida parisii (strain ERTm3)</name>
    <name type="common">Nematode killer fungus</name>
    <dbReference type="NCBI Taxonomy" id="935791"/>
    <lineage>
        <taxon>Eukaryota</taxon>
        <taxon>Fungi</taxon>
        <taxon>Fungi incertae sedis</taxon>
        <taxon>Microsporidia</taxon>
        <taxon>Nematocida</taxon>
    </lineage>
</organism>